<evidence type="ECO:0000259" key="5">
    <source>
        <dbReference type="Pfam" id="PF20736"/>
    </source>
</evidence>
<feature type="domain" description="Non-reducing end beta-L-arabinofuranosidase-like GH127 catalytic" evidence="2">
    <location>
        <begin position="28"/>
        <end position="409"/>
    </location>
</feature>
<keyword evidence="7" id="KW-1185">Reference proteome</keyword>
<comment type="caution">
    <text evidence="6">The sequence shown here is derived from an EMBL/GenBank/DDBJ whole genome shotgun (WGS) entry which is preliminary data.</text>
</comment>
<dbReference type="RefSeq" id="WP_302723442.1">
    <property type="nucleotide sequence ID" value="NZ_JAULRU010000617.1"/>
</dbReference>
<dbReference type="Pfam" id="PF07944">
    <property type="entry name" value="Beta-AFase-like_GH127_cat"/>
    <property type="match status" value="1"/>
</dbReference>
<evidence type="ECO:0000259" key="2">
    <source>
        <dbReference type="Pfam" id="PF07944"/>
    </source>
</evidence>
<name>A0ABU4S150_9GAMM</name>
<evidence type="ECO:0000259" key="3">
    <source>
        <dbReference type="Pfam" id="PF16375"/>
    </source>
</evidence>
<dbReference type="InterPro" id="IPR032275">
    <property type="entry name" value="DUF4986"/>
</dbReference>
<evidence type="ECO:0000256" key="1">
    <source>
        <dbReference type="SAM" id="SignalP"/>
    </source>
</evidence>
<dbReference type="Pfam" id="PF16375">
    <property type="entry name" value="DUF4986"/>
    <property type="match status" value="1"/>
</dbReference>
<accession>A0ABU4S150</accession>
<dbReference type="Proteomes" id="UP001273505">
    <property type="component" value="Unassembled WGS sequence"/>
</dbReference>
<dbReference type="GO" id="GO:0016787">
    <property type="term" value="F:hydrolase activity"/>
    <property type="evidence" value="ECO:0007669"/>
    <property type="project" value="UniProtKB-KW"/>
</dbReference>
<evidence type="ECO:0000313" key="6">
    <source>
        <dbReference type="EMBL" id="MDX6848949.1"/>
    </source>
</evidence>
<keyword evidence="1" id="KW-0732">Signal</keyword>
<dbReference type="Pfam" id="PF20620">
    <property type="entry name" value="DUF6805"/>
    <property type="match status" value="1"/>
</dbReference>
<protein>
    <submittedName>
        <fullName evidence="6">Glycoside hydrolase family 127 protein</fullName>
    </submittedName>
</protein>
<evidence type="ECO:0000259" key="4">
    <source>
        <dbReference type="Pfam" id="PF20620"/>
    </source>
</evidence>
<keyword evidence="6" id="KW-0378">Hydrolase</keyword>
<dbReference type="InterPro" id="IPR046544">
    <property type="entry name" value="GH146_SB_dom"/>
</dbReference>
<dbReference type="SUPFAM" id="SSF48208">
    <property type="entry name" value="Six-hairpin glycosidases"/>
    <property type="match status" value="1"/>
</dbReference>
<feature type="domain" description="DUF4986" evidence="3">
    <location>
        <begin position="546"/>
        <end position="625"/>
    </location>
</feature>
<sequence length="785" mass="89102">MIKKISLAACIGLTAFNAQAVDYFDIDQVRLQDGPFLHAQEKNLEYVLTMEPGRLLAPFLREAGLKPKTNSYGNWENTGLDGHIGGHYLTSLSLAYAATGREDVRNRINYMLDELERAQKANGNGYLGGVPNSDKLWQEIAKGDIRADLFALNGYWVPWYNLHKIFAGLRDAYVYTDSEQAKRMLLDWADWVATLVSDLSDEQIEKMLNTEYGGMNETFADVYAITGEKRYLTLAEQFSHKKILQPLQNKTDALTGLHANTQIPKVIGYERVAQETGDESWHEAADFFWDTVVNERSVAIGGNSAREHFHDKKDFSGMLEEVEGPETCNTYNMLKLTKLLYGRDTSLEYVNYYERALYNHILSSQDPETGGLVYFTPMRPNHYRMYSQPHEGMWCCVGSGIENHFKYGEFIYAHEDDDLYVNLYIPSTLTWAEKGVTLTQTTGFPDTSKTQLTLDSSGEFTLNLRYPKWAVSQHAEVTVNGEPVVVKAMPGEYISLPRQWKKGDKVELSLPMQTHLESLPDGSDYYAVMYGPIVLSAKTSPFDDEVLNYYSDASRMGHIASGERCPIEQAPMLVAKDTDFANQIERISEDELRFKASNVIQPAQYQDLELIPFFRVHQSRYMLYWPYSTPQNVDQLREQKAVAEAQMLELEAITVDKVAPGEQQPESDHFFKGSQSEAGVHLNRHWRHAHDWFSYQLNDQELQAKTLRITYFGGDVGREFAIEFNGETLAEVKLPEGKGANFYTVDYPISKEALRKSENGKHLLKFIAAEGSVAGGIYGVRLLSE</sequence>
<dbReference type="InterPro" id="IPR012878">
    <property type="entry name" value="Beta-AFase-like_GH127_cat"/>
</dbReference>
<dbReference type="PANTHER" id="PTHR31151">
    <property type="entry name" value="PROLINE-TRNA LIGASE (DUF1680)"/>
    <property type="match status" value="1"/>
</dbReference>
<dbReference type="PANTHER" id="PTHR31151:SF0">
    <property type="entry name" value="PROLINE-TRNA LIGASE (DUF1680)"/>
    <property type="match status" value="1"/>
</dbReference>
<feature type="chain" id="PRO_5045057202" evidence="1">
    <location>
        <begin position="21"/>
        <end position="785"/>
    </location>
</feature>
<feature type="domain" description="Glycoside hydrolase GH146 substrate-binding" evidence="4">
    <location>
        <begin position="649"/>
        <end position="783"/>
    </location>
</feature>
<organism evidence="6 7">
    <name type="scientific">Gilvimarinus gilvus</name>
    <dbReference type="NCBI Taxonomy" id="3058038"/>
    <lineage>
        <taxon>Bacteria</taxon>
        <taxon>Pseudomonadati</taxon>
        <taxon>Pseudomonadota</taxon>
        <taxon>Gammaproteobacteria</taxon>
        <taxon>Cellvibrionales</taxon>
        <taxon>Cellvibrionaceae</taxon>
        <taxon>Gilvimarinus</taxon>
    </lineage>
</organism>
<evidence type="ECO:0000313" key="7">
    <source>
        <dbReference type="Proteomes" id="UP001273505"/>
    </source>
</evidence>
<feature type="signal peptide" evidence="1">
    <location>
        <begin position="1"/>
        <end position="20"/>
    </location>
</feature>
<feature type="domain" description="Non-reducing end beta-L-arabinofuranosidase-like GH127 middle" evidence="5">
    <location>
        <begin position="419"/>
        <end position="512"/>
    </location>
</feature>
<dbReference type="InterPro" id="IPR049046">
    <property type="entry name" value="Beta-AFase-like_GH127_middle"/>
</dbReference>
<proteinExistence type="predicted"/>
<gene>
    <name evidence="6" type="ORF">SCD92_06225</name>
</gene>
<dbReference type="EMBL" id="JAXAFO010000008">
    <property type="protein sequence ID" value="MDX6848949.1"/>
    <property type="molecule type" value="Genomic_DNA"/>
</dbReference>
<dbReference type="InterPro" id="IPR008928">
    <property type="entry name" value="6-hairpin_glycosidase_sf"/>
</dbReference>
<reference evidence="6 7" key="1">
    <citation type="submission" date="2023-11" db="EMBL/GenBank/DDBJ databases">
        <title>Gilvimarinus fulvus sp. nov., isolated from the surface of Kelp.</title>
        <authorList>
            <person name="Sun Y.Y."/>
            <person name="Gong Y."/>
            <person name="Du Z.J."/>
        </authorList>
    </citation>
    <scope>NUCLEOTIDE SEQUENCE [LARGE SCALE GENOMIC DNA]</scope>
    <source>
        <strain evidence="6 7">SDUM040013</strain>
    </source>
</reference>
<dbReference type="Pfam" id="PF20736">
    <property type="entry name" value="Glyco_hydro127M"/>
    <property type="match status" value="1"/>
</dbReference>